<evidence type="ECO:0000256" key="4">
    <source>
        <dbReference type="ARBA" id="ARBA00022833"/>
    </source>
</evidence>
<dbReference type="EnsemblMetazoa" id="XM_029489016.1">
    <property type="protein sequence ID" value="XP_029344876.1"/>
    <property type="gene ID" value="LOC115034017"/>
</dbReference>
<dbReference type="Gene3D" id="1.10.10.1070">
    <property type="entry name" value="Zinc finger, BED domain-containing"/>
    <property type="match status" value="1"/>
</dbReference>
<evidence type="ECO:0000256" key="1">
    <source>
        <dbReference type="ARBA" id="ARBA00004123"/>
    </source>
</evidence>
<dbReference type="PANTHER" id="PTHR46481">
    <property type="entry name" value="ZINC FINGER BED DOMAIN-CONTAINING PROTEIN 4"/>
    <property type="match status" value="1"/>
</dbReference>
<sequence>MTFVIKDLKPLSIVEGEGFRELMHIAVPEYIVPCRITITRQTDQMAIVERENLKKVLKYIPNVCLTVDFWTSVANNSYLGVTCHFLDNWKLRNRILETVEVPESHTSENIFNNIKSVINL</sequence>
<dbReference type="Proteomes" id="UP000007819">
    <property type="component" value="Chromosome A2"/>
</dbReference>
<evidence type="ECO:0000256" key="3">
    <source>
        <dbReference type="ARBA" id="ARBA00022771"/>
    </source>
</evidence>
<keyword evidence="3" id="KW-0863">Zinc-finger</keyword>
<dbReference type="PANTHER" id="PTHR46481:SF10">
    <property type="entry name" value="ZINC FINGER BED DOMAIN-CONTAINING PROTEIN 39"/>
    <property type="match status" value="1"/>
</dbReference>
<proteinExistence type="predicted"/>
<reference evidence="6" key="2">
    <citation type="submission" date="2022-06" db="UniProtKB">
        <authorList>
            <consortium name="EnsemblMetazoa"/>
        </authorList>
    </citation>
    <scope>IDENTIFICATION</scope>
</reference>
<name>A0A8R2NPE9_ACYPI</name>
<dbReference type="GO" id="GO:0008270">
    <property type="term" value="F:zinc ion binding"/>
    <property type="evidence" value="ECO:0007669"/>
    <property type="project" value="UniProtKB-KW"/>
</dbReference>
<dbReference type="OrthoDB" id="1607513at2759"/>
<reference evidence="7" key="1">
    <citation type="submission" date="2010-06" db="EMBL/GenBank/DDBJ databases">
        <authorList>
            <person name="Jiang H."/>
            <person name="Abraham K."/>
            <person name="Ali S."/>
            <person name="Alsbrooks S.L."/>
            <person name="Anim B.N."/>
            <person name="Anosike U.S."/>
            <person name="Attaway T."/>
            <person name="Bandaranaike D.P."/>
            <person name="Battles P.K."/>
            <person name="Bell S.N."/>
            <person name="Bell A.V."/>
            <person name="Beltran B."/>
            <person name="Bickham C."/>
            <person name="Bustamante Y."/>
            <person name="Caleb T."/>
            <person name="Canada A."/>
            <person name="Cardenas V."/>
            <person name="Carter K."/>
            <person name="Chacko J."/>
            <person name="Chandrabose M.N."/>
            <person name="Chavez D."/>
            <person name="Chavez A."/>
            <person name="Chen L."/>
            <person name="Chu H.-S."/>
            <person name="Claassen K.J."/>
            <person name="Cockrell R."/>
            <person name="Collins M."/>
            <person name="Cooper J.A."/>
            <person name="Cree A."/>
            <person name="Curry S.M."/>
            <person name="Da Y."/>
            <person name="Dao M.D."/>
            <person name="Das B."/>
            <person name="Davila M.-L."/>
            <person name="Davy-Carroll L."/>
            <person name="Denson S."/>
            <person name="Dinh H."/>
            <person name="Ebong V.E."/>
            <person name="Edwards J.R."/>
            <person name="Egan A."/>
            <person name="El-Daye J."/>
            <person name="Escobedo L."/>
            <person name="Fernandez S."/>
            <person name="Fernando P.R."/>
            <person name="Flagg N."/>
            <person name="Forbes L.D."/>
            <person name="Fowler R.G."/>
            <person name="Fu Q."/>
            <person name="Gabisi R.A."/>
            <person name="Ganer J."/>
            <person name="Garbino Pronczuk A."/>
            <person name="Garcia R.M."/>
            <person name="Garner T."/>
            <person name="Garrett T.E."/>
            <person name="Gonzalez D.A."/>
            <person name="Hamid H."/>
            <person name="Hawkins E.S."/>
            <person name="Hirani K."/>
            <person name="Hogues M.E."/>
            <person name="Hollins B."/>
            <person name="Hsiao C.-H."/>
            <person name="Jabil R."/>
            <person name="James M.L."/>
            <person name="Jhangiani S.N."/>
            <person name="Johnson B."/>
            <person name="Johnson Q."/>
            <person name="Joshi V."/>
            <person name="Kalu J.B."/>
            <person name="Kam C."/>
            <person name="Kashfia A."/>
            <person name="Keebler J."/>
            <person name="Kisamo H."/>
            <person name="Kovar C.L."/>
            <person name="Lago L.A."/>
            <person name="Lai C.-Y."/>
            <person name="Laidlaw J."/>
            <person name="Lara F."/>
            <person name="Le T.-K."/>
            <person name="Lee S.L."/>
            <person name="Legall F.H."/>
            <person name="Lemon S.J."/>
            <person name="Lewis L.R."/>
            <person name="Li B."/>
            <person name="Liu Y."/>
            <person name="Liu Y.-S."/>
            <person name="Lopez J."/>
            <person name="Lozado R.J."/>
            <person name="Lu J."/>
            <person name="Madu R.C."/>
            <person name="Maheshwari M."/>
            <person name="Maheshwari R."/>
            <person name="Malloy K."/>
            <person name="Martinez E."/>
            <person name="Mathew T."/>
            <person name="Mercado I.C."/>
            <person name="Mercado C."/>
            <person name="Meyer B."/>
            <person name="Montgomery K."/>
            <person name="Morgan M.B."/>
            <person name="Munidasa M."/>
            <person name="Nazareth L.V."/>
            <person name="Nelson J."/>
            <person name="Ng B.M."/>
            <person name="Nguyen N.B."/>
            <person name="Nguyen P.Q."/>
            <person name="Nguyen T."/>
            <person name="Obregon M."/>
            <person name="Okwuonu G.O."/>
            <person name="Onwere C.G."/>
            <person name="Orozco G."/>
            <person name="Parra A."/>
            <person name="Patel S."/>
            <person name="Patil S."/>
            <person name="Perez A."/>
            <person name="Perez Y."/>
            <person name="Pham C."/>
            <person name="Primus E.L."/>
            <person name="Pu L.-L."/>
            <person name="Puazo M."/>
            <person name="Qin X."/>
            <person name="Quiroz J.B."/>
            <person name="Reese J."/>
            <person name="Richards S."/>
            <person name="Rives C.M."/>
            <person name="Robberts R."/>
            <person name="Ruiz S.J."/>
            <person name="Ruiz M.J."/>
            <person name="Santibanez J."/>
            <person name="Schneider B.W."/>
            <person name="Sisson I."/>
            <person name="Smith M."/>
            <person name="Sodergren E."/>
            <person name="Song X.-Z."/>
            <person name="Song B.B."/>
            <person name="Summersgill H."/>
            <person name="Thelus R."/>
            <person name="Thornton R.D."/>
            <person name="Trejos Z.Y."/>
            <person name="Usmani K."/>
            <person name="Vattathil S."/>
            <person name="Villasana D."/>
            <person name="Walker D.L."/>
            <person name="Wang S."/>
            <person name="Wang K."/>
            <person name="White C.S."/>
            <person name="Williams A.C."/>
            <person name="Williamson J."/>
            <person name="Wilson K."/>
            <person name="Woghiren I.O."/>
            <person name="Woodworth J.R."/>
            <person name="Worley K.C."/>
            <person name="Wright R.A."/>
            <person name="Wu W."/>
            <person name="Young L."/>
            <person name="Zhang L."/>
            <person name="Zhang J."/>
            <person name="Zhu Y."/>
            <person name="Muzny D.M."/>
            <person name="Weinstock G."/>
            <person name="Gibbs R.A."/>
        </authorList>
    </citation>
    <scope>NUCLEOTIDE SEQUENCE [LARGE SCALE GENOMIC DNA]</scope>
    <source>
        <strain evidence="7">LSR1</strain>
    </source>
</reference>
<keyword evidence="4" id="KW-0862">Zinc</keyword>
<protein>
    <submittedName>
        <fullName evidence="6">Uncharacterized protein</fullName>
    </submittedName>
</protein>
<comment type="subcellular location">
    <subcellularLocation>
        <location evidence="1">Nucleus</location>
    </subcellularLocation>
</comment>
<evidence type="ECO:0000313" key="7">
    <source>
        <dbReference type="Proteomes" id="UP000007819"/>
    </source>
</evidence>
<dbReference type="AlphaFoldDB" id="A0A8R2NPE9"/>
<dbReference type="SUPFAM" id="SSF140996">
    <property type="entry name" value="Hermes dimerisation domain"/>
    <property type="match status" value="1"/>
</dbReference>
<dbReference type="InterPro" id="IPR012337">
    <property type="entry name" value="RNaseH-like_sf"/>
</dbReference>
<evidence type="ECO:0000256" key="5">
    <source>
        <dbReference type="ARBA" id="ARBA00023242"/>
    </source>
</evidence>
<dbReference type="SUPFAM" id="SSF53098">
    <property type="entry name" value="Ribonuclease H-like"/>
    <property type="match status" value="1"/>
</dbReference>
<dbReference type="KEGG" id="api:115034017"/>
<dbReference type="GO" id="GO:0005634">
    <property type="term" value="C:nucleus"/>
    <property type="evidence" value="ECO:0007669"/>
    <property type="project" value="UniProtKB-SubCell"/>
</dbReference>
<evidence type="ECO:0000256" key="2">
    <source>
        <dbReference type="ARBA" id="ARBA00022723"/>
    </source>
</evidence>
<evidence type="ECO:0000313" key="6">
    <source>
        <dbReference type="EnsemblMetazoa" id="XP_029344876.1"/>
    </source>
</evidence>
<dbReference type="RefSeq" id="XP_029344876.1">
    <property type="nucleotide sequence ID" value="XM_029489016.1"/>
</dbReference>
<organism evidence="6 7">
    <name type="scientific">Acyrthosiphon pisum</name>
    <name type="common">Pea aphid</name>
    <dbReference type="NCBI Taxonomy" id="7029"/>
    <lineage>
        <taxon>Eukaryota</taxon>
        <taxon>Metazoa</taxon>
        <taxon>Ecdysozoa</taxon>
        <taxon>Arthropoda</taxon>
        <taxon>Hexapoda</taxon>
        <taxon>Insecta</taxon>
        <taxon>Pterygota</taxon>
        <taxon>Neoptera</taxon>
        <taxon>Paraneoptera</taxon>
        <taxon>Hemiptera</taxon>
        <taxon>Sternorrhyncha</taxon>
        <taxon>Aphidomorpha</taxon>
        <taxon>Aphidoidea</taxon>
        <taxon>Aphididae</taxon>
        <taxon>Macrosiphini</taxon>
        <taxon>Acyrthosiphon</taxon>
    </lineage>
</organism>
<dbReference type="GeneID" id="115034017"/>
<accession>A0A8R2NPE9</accession>
<keyword evidence="7" id="KW-1185">Reference proteome</keyword>
<dbReference type="InterPro" id="IPR052035">
    <property type="entry name" value="ZnF_BED_domain_contain"/>
</dbReference>
<keyword evidence="2" id="KW-0479">Metal-binding</keyword>
<keyword evidence="5" id="KW-0539">Nucleus</keyword>